<dbReference type="Proteomes" id="UP000540685">
    <property type="component" value="Unassembled WGS sequence"/>
</dbReference>
<gene>
    <name evidence="2" type="ORF">F4562_003689</name>
</gene>
<proteinExistence type="predicted"/>
<keyword evidence="3" id="KW-1185">Reference proteome</keyword>
<evidence type="ECO:0000256" key="1">
    <source>
        <dbReference type="SAM" id="MobiDB-lite"/>
    </source>
</evidence>
<evidence type="ECO:0000313" key="3">
    <source>
        <dbReference type="Proteomes" id="UP000540685"/>
    </source>
</evidence>
<dbReference type="EMBL" id="JACHMP010000001">
    <property type="protein sequence ID" value="MBB5820627.1"/>
    <property type="molecule type" value="Genomic_DNA"/>
</dbReference>
<accession>A0A7W9IH59</accession>
<reference evidence="2 3" key="1">
    <citation type="submission" date="2020-08" db="EMBL/GenBank/DDBJ databases">
        <title>Sequencing the genomes of 1000 actinobacteria strains.</title>
        <authorList>
            <person name="Klenk H.-P."/>
        </authorList>
    </citation>
    <scope>NUCLEOTIDE SEQUENCE [LARGE SCALE GENOMIC DNA]</scope>
    <source>
        <strain evidence="2 3">DSM 46887</strain>
    </source>
</reference>
<organism evidence="2 3">
    <name type="scientific">Streptosporangium becharense</name>
    <dbReference type="NCBI Taxonomy" id="1816182"/>
    <lineage>
        <taxon>Bacteria</taxon>
        <taxon>Bacillati</taxon>
        <taxon>Actinomycetota</taxon>
        <taxon>Actinomycetes</taxon>
        <taxon>Streptosporangiales</taxon>
        <taxon>Streptosporangiaceae</taxon>
        <taxon>Streptosporangium</taxon>
    </lineage>
</organism>
<dbReference type="AlphaFoldDB" id="A0A7W9IH59"/>
<feature type="region of interest" description="Disordered" evidence="1">
    <location>
        <begin position="229"/>
        <end position="256"/>
    </location>
</feature>
<feature type="region of interest" description="Disordered" evidence="1">
    <location>
        <begin position="115"/>
        <end position="170"/>
    </location>
</feature>
<comment type="caution">
    <text evidence="2">The sequence shown here is derived from an EMBL/GenBank/DDBJ whole genome shotgun (WGS) entry which is preliminary data.</text>
</comment>
<name>A0A7W9IH59_9ACTN</name>
<protein>
    <submittedName>
        <fullName evidence="2">Uncharacterized protein</fullName>
    </submittedName>
</protein>
<evidence type="ECO:0000313" key="2">
    <source>
        <dbReference type="EMBL" id="MBB5820627.1"/>
    </source>
</evidence>
<sequence length="256" mass="26806">MIIIVSRKPMTPQVRARAVTGAPAAKALVKGLATGLHGSRSRVWRSMLTGSSRQCPPPALNARVETGPLHRADRRDGAGPWNKTDLQRFLAKSTTLSGVEYIVVALITTKGDEHFRTTSATPRPSHRIAKKNFTTRPEGAGEAGEGLEESSGRGAKMTPRTMRPAGGEPIRRPALEVPAVADPALTSHSAGPPRVRPAMILGRSPAAFRRAGNGFAPVPGHGTGAVTRPPAGTQFPPTHENGAGGRTAGPVIRGTT</sequence>